<dbReference type="RefSeq" id="WP_154541275.1">
    <property type="nucleotide sequence ID" value="NZ_JAXDSU010000008.1"/>
</dbReference>
<feature type="domain" description="DUF5067" evidence="1">
    <location>
        <begin position="37"/>
        <end position="140"/>
    </location>
</feature>
<dbReference type="AlphaFoldDB" id="A0A6N7VWR8"/>
<gene>
    <name evidence="2" type="ORF">FYJ26_07825</name>
</gene>
<accession>A0A6N7VWR8</accession>
<reference evidence="2 3" key="1">
    <citation type="submission" date="2019-08" db="EMBL/GenBank/DDBJ databases">
        <title>In-depth cultivation of the pig gut microbiome towards novel bacterial diversity and tailored functional studies.</title>
        <authorList>
            <person name="Wylensek D."/>
            <person name="Hitch T.C.A."/>
            <person name="Clavel T."/>
        </authorList>
    </citation>
    <scope>NUCLEOTIDE SEQUENCE [LARGE SCALE GENOMIC DNA]</scope>
    <source>
        <strain evidence="2 3">WCA-380-WT-2B</strain>
    </source>
</reference>
<name>A0A6N7VWR8_9FIRM</name>
<keyword evidence="3" id="KW-1185">Reference proteome</keyword>
<evidence type="ECO:0000313" key="3">
    <source>
        <dbReference type="Proteomes" id="UP000441925"/>
    </source>
</evidence>
<comment type="caution">
    <text evidence="2">The sequence shown here is derived from an EMBL/GenBank/DDBJ whole genome shotgun (WGS) entry which is preliminary data.</text>
</comment>
<evidence type="ECO:0000313" key="2">
    <source>
        <dbReference type="EMBL" id="MSS78307.1"/>
    </source>
</evidence>
<sequence>MKKKILISLGFIVLIFSYIFLYQRANAGYPSKSKIEEYSYKDNIDLGDIEVKIYNRKIENFGGRKALRVDIEYMNQKNDMNIVQLGYAFSLYQDFSSCIVQNIRESEKQELIFEPTYNLKDLNIKKGEKKRYAFYYWIEDKGDYKNALLISINTYLDQYKKEYKKGNLYYKTIDLGDVYD</sequence>
<dbReference type="Proteomes" id="UP000441925">
    <property type="component" value="Unassembled WGS sequence"/>
</dbReference>
<proteinExistence type="predicted"/>
<protein>
    <submittedName>
        <fullName evidence="2">DUF5067 domain-containing protein</fullName>
    </submittedName>
</protein>
<dbReference type="InterPro" id="IPR031989">
    <property type="entry name" value="DUF5067"/>
</dbReference>
<organism evidence="2 3">
    <name type="scientific">Anaerococcus porci</name>
    <dbReference type="NCBI Taxonomy" id="2652269"/>
    <lineage>
        <taxon>Bacteria</taxon>
        <taxon>Bacillati</taxon>
        <taxon>Bacillota</taxon>
        <taxon>Tissierellia</taxon>
        <taxon>Tissierellales</taxon>
        <taxon>Peptoniphilaceae</taxon>
        <taxon>Anaerococcus</taxon>
    </lineage>
</organism>
<dbReference type="Pfam" id="PF16729">
    <property type="entry name" value="DUF5067"/>
    <property type="match status" value="1"/>
</dbReference>
<evidence type="ECO:0000259" key="1">
    <source>
        <dbReference type="Pfam" id="PF16729"/>
    </source>
</evidence>
<dbReference type="EMBL" id="VULQ01000009">
    <property type="protein sequence ID" value="MSS78307.1"/>
    <property type="molecule type" value="Genomic_DNA"/>
</dbReference>